<name>A0A481Z4K4_9VIRU</name>
<proteinExistence type="predicted"/>
<organism evidence="1">
    <name type="scientific">Pithovirus LCPAC103</name>
    <dbReference type="NCBI Taxonomy" id="2506588"/>
    <lineage>
        <taxon>Viruses</taxon>
        <taxon>Pithoviruses</taxon>
    </lineage>
</organism>
<sequence length="133" mass="14796">MIFLRDGQSFSSDMKVEMVRIVENIHSETPDRESEKAIVINMQETCNVIMIKVKATEDISEVCREVSLDIDRGYGVKLVNVIEDVVEERVQAAVKAAVKAAVANLDIAPRSILKPSVLPNPADLKKKVGFRED</sequence>
<accession>A0A481Z4K4</accession>
<gene>
    <name evidence="1" type="ORF">LCPAC103_01360</name>
</gene>
<reference evidence="1" key="1">
    <citation type="journal article" date="2019" name="MBio">
        <title>Virus Genomes from Deep Sea Sediments Expand the Ocean Megavirome and Support Independent Origins of Viral Gigantism.</title>
        <authorList>
            <person name="Backstrom D."/>
            <person name="Yutin N."/>
            <person name="Jorgensen S.L."/>
            <person name="Dharamshi J."/>
            <person name="Homa F."/>
            <person name="Zaremba-Niedwiedzka K."/>
            <person name="Spang A."/>
            <person name="Wolf Y.I."/>
            <person name="Koonin E.V."/>
            <person name="Ettema T.J."/>
        </authorList>
    </citation>
    <scope>NUCLEOTIDE SEQUENCE</scope>
</reference>
<protein>
    <submittedName>
        <fullName evidence="1">Uncharacterized protein</fullName>
    </submittedName>
</protein>
<dbReference type="EMBL" id="MK500486">
    <property type="protein sequence ID" value="QBK90455.1"/>
    <property type="molecule type" value="Genomic_DNA"/>
</dbReference>
<evidence type="ECO:0000313" key="1">
    <source>
        <dbReference type="EMBL" id="QBK90455.1"/>
    </source>
</evidence>